<comment type="caution">
    <text evidence="5">The sequence shown here is derived from an EMBL/GenBank/DDBJ whole genome shotgun (WGS) entry which is preliminary data.</text>
</comment>
<dbReference type="SUPFAM" id="SSF51735">
    <property type="entry name" value="NAD(P)-binding Rossmann-fold domains"/>
    <property type="match status" value="1"/>
</dbReference>
<dbReference type="InterPro" id="IPR011761">
    <property type="entry name" value="ATP-grasp"/>
</dbReference>
<feature type="domain" description="ATP-grasp" evidence="4">
    <location>
        <begin position="532"/>
        <end position="732"/>
    </location>
</feature>
<evidence type="ECO:0000259" key="4">
    <source>
        <dbReference type="PROSITE" id="PS50975"/>
    </source>
</evidence>
<dbReference type="GO" id="GO:0016874">
    <property type="term" value="F:ligase activity"/>
    <property type="evidence" value="ECO:0007669"/>
    <property type="project" value="UniProtKB-KW"/>
</dbReference>
<keyword evidence="2" id="KW-0547">Nucleotide-binding</keyword>
<proteinExistence type="predicted"/>
<name>A0ABY2QBS7_9HYPH</name>
<dbReference type="Gene3D" id="3.30.470.20">
    <property type="entry name" value="ATP-grasp fold, B domain"/>
    <property type="match status" value="1"/>
</dbReference>
<keyword evidence="1" id="KW-0816">Tricarboxylic acid cycle</keyword>
<dbReference type="PANTHER" id="PTHR42793:SF4">
    <property type="entry name" value="BLL6376 PROTEIN"/>
    <property type="match status" value="1"/>
</dbReference>
<feature type="region of interest" description="Disordered" evidence="3">
    <location>
        <begin position="469"/>
        <end position="528"/>
    </location>
</feature>
<dbReference type="SUPFAM" id="SSF56059">
    <property type="entry name" value="Glutathione synthetase ATP-binding domain-like"/>
    <property type="match status" value="1"/>
</dbReference>
<evidence type="ECO:0000313" key="6">
    <source>
        <dbReference type="Proteomes" id="UP000306441"/>
    </source>
</evidence>
<dbReference type="Proteomes" id="UP000306441">
    <property type="component" value="Unassembled WGS sequence"/>
</dbReference>
<dbReference type="Gene3D" id="3.40.50.261">
    <property type="entry name" value="Succinyl-CoA synthetase domains"/>
    <property type="match status" value="2"/>
</dbReference>
<keyword evidence="6" id="KW-1185">Reference proteome</keyword>
<dbReference type="RefSeq" id="WP_136354655.1">
    <property type="nucleotide sequence ID" value="NZ_SSNY01000002.1"/>
</dbReference>
<keyword evidence="5" id="KW-0436">Ligase</keyword>
<dbReference type="SMART" id="SM00881">
    <property type="entry name" value="CoA_binding"/>
    <property type="match status" value="1"/>
</dbReference>
<evidence type="ECO:0000256" key="1">
    <source>
        <dbReference type="ARBA" id="ARBA00022532"/>
    </source>
</evidence>
<dbReference type="InterPro" id="IPR036291">
    <property type="entry name" value="NAD(P)-bd_dom_sf"/>
</dbReference>
<dbReference type="EMBL" id="SSNY01000002">
    <property type="protein sequence ID" value="THF59016.1"/>
    <property type="molecule type" value="Genomic_DNA"/>
</dbReference>
<feature type="region of interest" description="Disordered" evidence="3">
    <location>
        <begin position="740"/>
        <end position="799"/>
    </location>
</feature>
<dbReference type="Gene3D" id="3.40.50.720">
    <property type="entry name" value="NAD(P)-binding Rossmann-like Domain"/>
    <property type="match status" value="1"/>
</dbReference>
<protein>
    <submittedName>
        <fullName evidence="5">Acetate--CoA ligase family protein</fullName>
    </submittedName>
</protein>
<dbReference type="InterPro" id="IPR003781">
    <property type="entry name" value="CoA-bd"/>
</dbReference>
<evidence type="ECO:0000256" key="2">
    <source>
        <dbReference type="PROSITE-ProRule" id="PRU00409"/>
    </source>
</evidence>
<evidence type="ECO:0000313" key="5">
    <source>
        <dbReference type="EMBL" id="THF59016.1"/>
    </source>
</evidence>
<dbReference type="PROSITE" id="PS50975">
    <property type="entry name" value="ATP_GRASP"/>
    <property type="match status" value="1"/>
</dbReference>
<reference evidence="5 6" key="1">
    <citation type="submission" date="2019-04" db="EMBL/GenBank/DDBJ databases">
        <title>Mesorhizobium composti sp. nov., isolated from compost.</title>
        <authorList>
            <person name="Lin S.-Y."/>
            <person name="Hameed A."/>
            <person name="Hsieh Y.-T."/>
            <person name="Young C.-C."/>
        </authorList>
    </citation>
    <scope>NUCLEOTIDE SEQUENCE [LARGE SCALE GENOMIC DNA]</scope>
    <source>
        <strain evidence="5 6">CC-YTH430</strain>
    </source>
</reference>
<dbReference type="InterPro" id="IPR016102">
    <property type="entry name" value="Succinyl-CoA_synth-like"/>
</dbReference>
<evidence type="ECO:0000256" key="3">
    <source>
        <dbReference type="SAM" id="MobiDB-lite"/>
    </source>
</evidence>
<dbReference type="Pfam" id="PF13380">
    <property type="entry name" value="CoA_binding_2"/>
    <property type="match status" value="1"/>
</dbReference>
<dbReference type="Pfam" id="PF13549">
    <property type="entry name" value="ATP-grasp_5"/>
    <property type="match status" value="1"/>
</dbReference>
<accession>A0ABY2QBS7</accession>
<dbReference type="InterPro" id="IPR013815">
    <property type="entry name" value="ATP_grasp_subdomain_1"/>
</dbReference>
<organism evidence="5 6">
    <name type="scientific">Ollibium composti</name>
    <dbReference type="NCBI Taxonomy" id="2675109"/>
    <lineage>
        <taxon>Bacteria</taxon>
        <taxon>Pseudomonadati</taxon>
        <taxon>Pseudomonadota</taxon>
        <taxon>Alphaproteobacteria</taxon>
        <taxon>Hyphomicrobiales</taxon>
        <taxon>Phyllobacteriaceae</taxon>
        <taxon>Ollibium</taxon>
    </lineage>
</organism>
<sequence length="799" mass="82139">MTPVRDLSRLLRPKSVAIIGGGAFGTNVVEQCLKMNYAGAIWPVHPSRAEVHGVPAFKSVADLPGAPDAAFVAVNRNLTIDIIRQLSAMGAGGAICFAAGFRETGSYDADGERLQADLIDAAGSMPIIGPNCYGLINYADGALLWPDQHGGRRLGAGERGVGIITQSSNIACNLTMQTRGLPVAFLMTAGNQAQTGLSEMALGLIEDDRVTALGLHIEGFDSVAGFERLAARARELNKPIVAMKVGRSEQARAATISHTASLAGSDAASDAFLRRLGIPRLDTIPSFLEALKLLHAVGSLESRTLSSMSCSGGEASVMADTAVGRGVHFPPLEAAHKARVQDTLGPLVAVANPLDYNTYIWAKEEALTATFCAMASGGFGLNLLVLDFPRTDRCSDADWWITVNAFEKALKENGAKGAIVASMGENLPEGHSAELLRRGIVPIHGIAEAFDAAEAAAFVGEAWRRPVLTSTVAGRPPHRQATPDTSPPLDGGEKGGGGDGGASSPPSSGGEVSRAKPGTECGASSPDEASAKSMLVAAGLPVPPGLRAGSVREAVSAAEQLGFPVALKALGVAHKSEAGAVRLNLESADDVRAAAEALLPLGAGLYVERMVQGGVAELIVGFTRDAVFGPVMTLGSGGVLVELLKDSATLLLPASRTEIETALRGLKLFPLLYGYRGRARADLAAAVDAIAGIADFVVAHGDAIEELDVNPLIVCKQGEGAWIADALLVLSSPLEGEVAAPGSGLWPRGQAARPEGVGADSAPTSENGSAPHLAATTPPDRTSSGHPPLEGEGNAGALP</sequence>
<keyword evidence="2" id="KW-0067">ATP-binding</keyword>
<dbReference type="Pfam" id="PF13607">
    <property type="entry name" value="Succ_CoA_lig"/>
    <property type="match status" value="1"/>
</dbReference>
<gene>
    <name evidence="5" type="ORF">E6C48_05045</name>
</gene>
<dbReference type="PANTHER" id="PTHR42793">
    <property type="entry name" value="COA BINDING DOMAIN CONTAINING PROTEIN"/>
    <property type="match status" value="1"/>
</dbReference>
<dbReference type="InterPro" id="IPR032875">
    <property type="entry name" value="Succ_CoA_lig_flav_dom"/>
</dbReference>
<dbReference type="SUPFAM" id="SSF52210">
    <property type="entry name" value="Succinyl-CoA synthetase domains"/>
    <property type="match status" value="2"/>
</dbReference>
<dbReference type="Gene3D" id="3.30.1490.20">
    <property type="entry name" value="ATP-grasp fold, A domain"/>
    <property type="match status" value="1"/>
</dbReference>